<sequence length="562" mass="63116">MTSPPKYDSSPSSLEESFDKAMRQQRWLSFMFSKEVPPIPLDDERKIHPMYRSNFLSRTMFWWVTPLMKVGYERIITPEDLFKLDDTMEIEKLSETFEGHLMKRITYYQNRHLTKRYQERNETPETSTVDRETDLEDFILPRGALFMALFHTFCFQSMKGIAQMSLQAVGTALQPLLLKKLTDFVELQTLELNLAVGKGIGYSIGTTFVIGFTGVMVNHAFYNSMMVGAKAKSVLIRTILKKSFALNQLGHHNAPFGVVVGIALLIHSIGVYALIGIAFFFVCSIILGIGMNTLIKLRKQSQVHTDMRVTLVEEILKNFKIIKYYCWEVPYLSKITELRNKETKKVFQLQTVRNILYSLVLVLPVLTSMTTFCVLFGVRKDKVTPGSIFASLAWFGALSNAFIRVPISAAECADASVALGRAAEFLSQGETVPAEKSDTISLESKLAVNLNNASFQWPEFDLKDSNKDIVTMTIIIQYASPKKNKLLESETKSIEVNSTRVEKFSGLHNVNLEIMQGEFVVITGSIGSGKSSLLAAIAGTMTKTEGDVTVNGTFLSCGYPWD</sequence>
<keyword evidence="2" id="KW-1185">Reference proteome</keyword>
<protein>
    <submittedName>
        <fullName evidence="1">Unnamed protein product</fullName>
    </submittedName>
</protein>
<dbReference type="Proteomes" id="UP001165064">
    <property type="component" value="Unassembled WGS sequence"/>
</dbReference>
<proteinExistence type="predicted"/>
<gene>
    <name evidence="1" type="ORF">Amon02_000424600</name>
</gene>
<reference evidence="1" key="1">
    <citation type="submission" date="2023-04" db="EMBL/GenBank/DDBJ databases">
        <title>Ambrosiozyma monospora NBRC 10751.</title>
        <authorList>
            <person name="Ichikawa N."/>
            <person name="Sato H."/>
            <person name="Tonouchi N."/>
        </authorList>
    </citation>
    <scope>NUCLEOTIDE SEQUENCE</scope>
    <source>
        <strain evidence="1">NBRC 10751</strain>
    </source>
</reference>
<accession>A0ACB5T2J2</accession>
<evidence type="ECO:0000313" key="2">
    <source>
        <dbReference type="Proteomes" id="UP001165064"/>
    </source>
</evidence>
<evidence type="ECO:0000313" key="1">
    <source>
        <dbReference type="EMBL" id="GME80029.1"/>
    </source>
</evidence>
<name>A0ACB5T2J2_AMBMO</name>
<organism evidence="1 2">
    <name type="scientific">Ambrosiozyma monospora</name>
    <name type="common">Yeast</name>
    <name type="synonym">Endomycopsis monosporus</name>
    <dbReference type="NCBI Taxonomy" id="43982"/>
    <lineage>
        <taxon>Eukaryota</taxon>
        <taxon>Fungi</taxon>
        <taxon>Dikarya</taxon>
        <taxon>Ascomycota</taxon>
        <taxon>Saccharomycotina</taxon>
        <taxon>Pichiomycetes</taxon>
        <taxon>Pichiales</taxon>
        <taxon>Pichiaceae</taxon>
        <taxon>Ambrosiozyma</taxon>
    </lineage>
</organism>
<comment type="caution">
    <text evidence="1">The sequence shown here is derived from an EMBL/GenBank/DDBJ whole genome shotgun (WGS) entry which is preliminary data.</text>
</comment>
<dbReference type="EMBL" id="BSXS01002865">
    <property type="protein sequence ID" value="GME80029.1"/>
    <property type="molecule type" value="Genomic_DNA"/>
</dbReference>